<dbReference type="GO" id="GO:0004866">
    <property type="term" value="F:endopeptidase inhibitor activity"/>
    <property type="evidence" value="ECO:0007669"/>
    <property type="project" value="InterPro"/>
</dbReference>
<dbReference type="Proteomes" id="UP000316079">
    <property type="component" value="Unassembled WGS sequence"/>
</dbReference>
<dbReference type="AlphaFoldDB" id="A0A553NHP0"/>
<accession>A0A553NHP0</accession>
<feature type="region of interest" description="Disordered" evidence="1">
    <location>
        <begin position="212"/>
        <end position="248"/>
    </location>
</feature>
<proteinExistence type="predicted"/>
<feature type="compositionally biased region" description="Polar residues" evidence="1">
    <location>
        <begin position="212"/>
        <end position="221"/>
    </location>
</feature>
<dbReference type="STRING" id="623744.A0A553NHP0"/>
<feature type="signal peptide" evidence="2">
    <location>
        <begin position="1"/>
        <end position="25"/>
    </location>
</feature>
<evidence type="ECO:0000256" key="1">
    <source>
        <dbReference type="SAM" id="MobiDB-lite"/>
    </source>
</evidence>
<feature type="region of interest" description="Disordered" evidence="1">
    <location>
        <begin position="122"/>
        <end position="158"/>
    </location>
</feature>
<reference evidence="3 4" key="1">
    <citation type="journal article" date="2019" name="Sci. Data">
        <title>Hybrid genome assembly and annotation of Danionella translucida.</title>
        <authorList>
            <person name="Kadobianskyi M."/>
            <person name="Schulze L."/>
            <person name="Schuelke M."/>
            <person name="Judkewitz B."/>
        </authorList>
    </citation>
    <scope>NUCLEOTIDE SEQUENCE [LARGE SCALE GENOMIC DNA]</scope>
    <source>
        <strain evidence="3 4">Bolton</strain>
    </source>
</reference>
<keyword evidence="2" id="KW-0732">Signal</keyword>
<organism evidence="3 4">
    <name type="scientific">Danionella cerebrum</name>
    <dbReference type="NCBI Taxonomy" id="2873325"/>
    <lineage>
        <taxon>Eukaryota</taxon>
        <taxon>Metazoa</taxon>
        <taxon>Chordata</taxon>
        <taxon>Craniata</taxon>
        <taxon>Vertebrata</taxon>
        <taxon>Euteleostomi</taxon>
        <taxon>Actinopterygii</taxon>
        <taxon>Neopterygii</taxon>
        <taxon>Teleostei</taxon>
        <taxon>Ostariophysi</taxon>
        <taxon>Cypriniformes</taxon>
        <taxon>Danionidae</taxon>
        <taxon>Danioninae</taxon>
        <taxon>Danionella</taxon>
    </lineage>
</organism>
<name>A0A553NHP0_9TELE</name>
<sequence>MSGLLISYFLLSLFLTLFQIQTPEAKPLTAMRGGGLSFDPQTSVVRLRRDLRDSMPYESQMVSLSYPSADLRSRSNDVYYQPDVLRASGLAQALQRLAESDQRREHEAAYLASMLRLLKEAQGTTQDQEDQGDFQGPYPPDYDETEPEGGRVKPQGILDPQITQALLNRYKQERMKEAGLVATANKIPEREPDRDQEMLRYLVEKILSSLASSASQNPPNTRNKRDLNAVAPAGSAPKRSRRSLDSAPQAEASLLRVKRLDDDPDDVITVQSNRTPQIGLQRMKRIDTDLPALKTANRRRRALSYDPALIAQHILHYLPV</sequence>
<evidence type="ECO:0000256" key="2">
    <source>
        <dbReference type="SAM" id="SignalP"/>
    </source>
</evidence>
<dbReference type="OrthoDB" id="8962476at2759"/>
<comment type="caution">
    <text evidence="3">The sequence shown here is derived from an EMBL/GenBank/DDBJ whole genome shotgun (WGS) entry which is preliminary data.</text>
</comment>
<protein>
    <recommendedName>
        <fullName evidence="5">TGF-beta propeptide domain-containing protein</fullName>
    </recommendedName>
</protein>
<feature type="chain" id="PRO_5022030191" description="TGF-beta propeptide domain-containing protein" evidence="2">
    <location>
        <begin position="26"/>
        <end position="320"/>
    </location>
</feature>
<keyword evidence="4" id="KW-1185">Reference proteome</keyword>
<dbReference type="InterPro" id="IPR010832">
    <property type="entry name" value="ProSAAS"/>
</dbReference>
<dbReference type="EMBL" id="SRMA01026961">
    <property type="protein sequence ID" value="TRY64930.1"/>
    <property type="molecule type" value="Genomic_DNA"/>
</dbReference>
<evidence type="ECO:0000313" key="3">
    <source>
        <dbReference type="EMBL" id="TRY64930.1"/>
    </source>
</evidence>
<dbReference type="Pfam" id="PF07259">
    <property type="entry name" value="ProSAAS"/>
    <property type="match status" value="1"/>
</dbReference>
<evidence type="ECO:0008006" key="5">
    <source>
        <dbReference type="Google" id="ProtNLM"/>
    </source>
</evidence>
<evidence type="ECO:0000313" key="4">
    <source>
        <dbReference type="Proteomes" id="UP000316079"/>
    </source>
</evidence>
<gene>
    <name evidence="3" type="ORF">DNTS_024617</name>
</gene>